<gene>
    <name evidence="1" type="ORF">ACFPO9_19810</name>
</gene>
<sequence>MLVMFYFDGYLDNLLQVRMRIISKLELDHVSGGDGSTVHVTGHNIGGSTNALGADFSEYTTENTSVEASGGKPVSQATKIALEALACKAAIDKGKKTPTLGNAAAAAAVCTTAAQDVIRGLDEFGKNNPDFVKGMTVKPVP</sequence>
<keyword evidence="2" id="KW-1185">Reference proteome</keyword>
<evidence type="ECO:0000313" key="2">
    <source>
        <dbReference type="Proteomes" id="UP001596086"/>
    </source>
</evidence>
<comment type="caution">
    <text evidence="1">The sequence shown here is derived from an EMBL/GenBank/DDBJ whole genome shotgun (WGS) entry which is preliminary data.</text>
</comment>
<evidence type="ECO:0008006" key="3">
    <source>
        <dbReference type="Google" id="ProtNLM"/>
    </source>
</evidence>
<reference evidence="2" key="1">
    <citation type="journal article" date="2019" name="Int. J. Syst. Evol. Microbiol.">
        <title>The Global Catalogue of Microorganisms (GCM) 10K type strain sequencing project: providing services to taxonomists for standard genome sequencing and annotation.</title>
        <authorList>
            <consortium name="The Broad Institute Genomics Platform"/>
            <consortium name="The Broad Institute Genome Sequencing Center for Infectious Disease"/>
            <person name="Wu L."/>
            <person name="Ma J."/>
        </authorList>
    </citation>
    <scope>NUCLEOTIDE SEQUENCE [LARGE SCALE GENOMIC DNA]</scope>
    <source>
        <strain evidence="2">CGMCC 4.5798</strain>
    </source>
</reference>
<accession>A0ABW0S4V3</accession>
<dbReference type="Proteomes" id="UP001596086">
    <property type="component" value="Unassembled WGS sequence"/>
</dbReference>
<proteinExistence type="predicted"/>
<dbReference type="RefSeq" id="WP_379773876.1">
    <property type="nucleotide sequence ID" value="NZ_JBHSMZ010000016.1"/>
</dbReference>
<name>A0ABW0S4V3_9BURK</name>
<evidence type="ECO:0000313" key="1">
    <source>
        <dbReference type="EMBL" id="MFC5550770.1"/>
    </source>
</evidence>
<protein>
    <recommendedName>
        <fullName evidence="3">Variable large protein</fullName>
    </recommendedName>
</protein>
<dbReference type="EMBL" id="JBHSMZ010000016">
    <property type="protein sequence ID" value="MFC5550770.1"/>
    <property type="molecule type" value="Genomic_DNA"/>
</dbReference>
<organism evidence="1 2">
    <name type="scientific">Massilia aerilata</name>
    <dbReference type="NCBI Taxonomy" id="453817"/>
    <lineage>
        <taxon>Bacteria</taxon>
        <taxon>Pseudomonadati</taxon>
        <taxon>Pseudomonadota</taxon>
        <taxon>Betaproteobacteria</taxon>
        <taxon>Burkholderiales</taxon>
        <taxon>Oxalobacteraceae</taxon>
        <taxon>Telluria group</taxon>
        <taxon>Massilia</taxon>
    </lineage>
</organism>